<evidence type="ECO:0000256" key="1">
    <source>
        <dbReference type="SAM" id="MobiDB-lite"/>
    </source>
</evidence>
<comment type="caution">
    <text evidence="2">The sequence shown here is derived from an EMBL/GenBank/DDBJ whole genome shotgun (WGS) entry which is preliminary data.</text>
</comment>
<gene>
    <name evidence="2" type="ORF">ADL28_08890</name>
</gene>
<dbReference type="EMBL" id="LLZJ01000084">
    <property type="protein sequence ID" value="KUL64790.1"/>
    <property type="molecule type" value="Genomic_DNA"/>
</dbReference>
<protein>
    <submittedName>
        <fullName evidence="2">Uncharacterized protein</fullName>
    </submittedName>
</protein>
<evidence type="ECO:0000313" key="3">
    <source>
        <dbReference type="Proteomes" id="UP000053413"/>
    </source>
</evidence>
<reference evidence="3" key="1">
    <citation type="submission" date="2015-10" db="EMBL/GenBank/DDBJ databases">
        <authorList>
            <person name="Ju K.-S."/>
            <person name="Doroghazi J.R."/>
            <person name="Metcalf W.W."/>
        </authorList>
    </citation>
    <scope>NUCLEOTIDE SEQUENCE [LARGE SCALE GENOMIC DNA]</scope>
    <source>
        <strain evidence="3">NRRL F-8817</strain>
    </source>
</reference>
<name>A0A0X3X728_STRVO</name>
<organism evidence="2 3">
    <name type="scientific">Streptomyces violaceusniger</name>
    <dbReference type="NCBI Taxonomy" id="68280"/>
    <lineage>
        <taxon>Bacteria</taxon>
        <taxon>Bacillati</taxon>
        <taxon>Actinomycetota</taxon>
        <taxon>Actinomycetes</taxon>
        <taxon>Kitasatosporales</taxon>
        <taxon>Streptomycetaceae</taxon>
        <taxon>Streptomyces</taxon>
        <taxon>Streptomyces violaceusniger group</taxon>
    </lineage>
</organism>
<dbReference type="Proteomes" id="UP000053413">
    <property type="component" value="Unassembled WGS sequence"/>
</dbReference>
<proteinExistence type="predicted"/>
<accession>A0A0X3X728</accession>
<sequence length="63" mass="7024">MTTAIPRPADPRSPLQAARDRVRATAHQLVHTHLPLPQRQELADQHIKNLADLRALESGTARD</sequence>
<feature type="region of interest" description="Disordered" evidence="1">
    <location>
        <begin position="1"/>
        <end position="21"/>
    </location>
</feature>
<dbReference type="RefSeq" id="WP_059143175.1">
    <property type="nucleotide sequence ID" value="NZ_LLZJ01000084.1"/>
</dbReference>
<evidence type="ECO:0000313" key="2">
    <source>
        <dbReference type="EMBL" id="KUL64790.1"/>
    </source>
</evidence>
<dbReference type="AlphaFoldDB" id="A0A0X3X728"/>